<dbReference type="GO" id="GO:0051537">
    <property type="term" value="F:2 iron, 2 sulfur cluster binding"/>
    <property type="evidence" value="ECO:0007669"/>
    <property type="project" value="UniProtKB-KW"/>
</dbReference>
<accession>A0A017HLB4</accession>
<dbReference type="InterPro" id="IPR041575">
    <property type="entry name" value="Rubredoxin_C"/>
</dbReference>
<feature type="compositionally biased region" description="Basic residues" evidence="11">
    <location>
        <begin position="691"/>
        <end position="719"/>
    </location>
</feature>
<dbReference type="AlphaFoldDB" id="A0A017HLB4"/>
<gene>
    <name evidence="13" type="ORF">Rumeso_03339</name>
</gene>
<evidence type="ECO:0000256" key="3">
    <source>
        <dbReference type="ARBA" id="ARBA00022630"/>
    </source>
</evidence>
<dbReference type="EMBL" id="AOSK01000093">
    <property type="protein sequence ID" value="EYD75100.1"/>
    <property type="molecule type" value="Genomic_DNA"/>
</dbReference>
<evidence type="ECO:0000256" key="2">
    <source>
        <dbReference type="ARBA" id="ARBA00006442"/>
    </source>
</evidence>
<dbReference type="STRING" id="442562.Rumeso_03339"/>
<dbReference type="InterPro" id="IPR050260">
    <property type="entry name" value="FAD-bd_OxRdtase"/>
</dbReference>
<evidence type="ECO:0000256" key="1">
    <source>
        <dbReference type="ARBA" id="ARBA00001974"/>
    </source>
</evidence>
<organism evidence="13 14">
    <name type="scientific">Rubellimicrobium mesophilum DSM 19309</name>
    <dbReference type="NCBI Taxonomy" id="442562"/>
    <lineage>
        <taxon>Bacteria</taxon>
        <taxon>Pseudomonadati</taxon>
        <taxon>Pseudomonadota</taxon>
        <taxon>Alphaproteobacteria</taxon>
        <taxon>Rhodobacterales</taxon>
        <taxon>Roseobacteraceae</taxon>
        <taxon>Rubellimicrobium</taxon>
    </lineage>
</organism>
<dbReference type="InterPro" id="IPR017941">
    <property type="entry name" value="Rieske_2Fe-2S"/>
</dbReference>
<feature type="compositionally biased region" description="Basic residues" evidence="11">
    <location>
        <begin position="565"/>
        <end position="590"/>
    </location>
</feature>
<keyword evidence="14" id="KW-1185">Reference proteome</keyword>
<keyword evidence="5" id="KW-0479">Metal-binding</keyword>
<evidence type="ECO:0000256" key="10">
    <source>
        <dbReference type="ARBA" id="ARBA00023063"/>
    </source>
</evidence>
<evidence type="ECO:0000256" key="6">
    <source>
        <dbReference type="ARBA" id="ARBA00022827"/>
    </source>
</evidence>
<dbReference type="PANTHER" id="PTHR43429:SF3">
    <property type="entry name" value="NITRITE REDUCTASE [NAD(P)H]"/>
    <property type="match status" value="1"/>
</dbReference>
<feature type="compositionally biased region" description="Basic and acidic residues" evidence="11">
    <location>
        <begin position="482"/>
        <end position="495"/>
    </location>
</feature>
<evidence type="ECO:0000256" key="8">
    <source>
        <dbReference type="ARBA" id="ARBA00023004"/>
    </source>
</evidence>
<reference evidence="13 14" key="1">
    <citation type="submission" date="2013-02" db="EMBL/GenBank/DDBJ databases">
        <authorList>
            <person name="Fiebig A."/>
            <person name="Goeker M."/>
            <person name="Klenk H.-P.P."/>
        </authorList>
    </citation>
    <scope>NUCLEOTIDE SEQUENCE [LARGE SCALE GENOMIC DNA]</scope>
    <source>
        <strain evidence="13 14">DSM 19309</strain>
    </source>
</reference>
<dbReference type="Proteomes" id="UP000019666">
    <property type="component" value="Unassembled WGS sequence"/>
</dbReference>
<keyword evidence="4" id="KW-0001">2Fe-2S</keyword>
<dbReference type="SUPFAM" id="SSF50022">
    <property type="entry name" value="ISP domain"/>
    <property type="match status" value="1"/>
</dbReference>
<feature type="region of interest" description="Disordered" evidence="11">
    <location>
        <begin position="469"/>
        <end position="495"/>
    </location>
</feature>
<keyword evidence="6" id="KW-0274">FAD</keyword>
<dbReference type="PANTHER" id="PTHR43429">
    <property type="entry name" value="PYRIDINE NUCLEOTIDE-DISULFIDE OXIDOREDUCTASE DOMAIN-CONTAINING"/>
    <property type="match status" value="1"/>
</dbReference>
<dbReference type="PRINTS" id="PR00411">
    <property type="entry name" value="PNDRDTASEI"/>
</dbReference>
<dbReference type="PRINTS" id="PR00368">
    <property type="entry name" value="FADPNR"/>
</dbReference>
<feature type="compositionally biased region" description="Basic residues" evidence="11">
    <location>
        <begin position="529"/>
        <end position="539"/>
    </location>
</feature>
<evidence type="ECO:0000256" key="11">
    <source>
        <dbReference type="SAM" id="MobiDB-lite"/>
    </source>
</evidence>
<dbReference type="CDD" id="cd03530">
    <property type="entry name" value="Rieske_NirD_small_Bacillus"/>
    <property type="match status" value="1"/>
</dbReference>
<keyword evidence="10" id="KW-0534">Nitrate assimilation</keyword>
<dbReference type="CDD" id="cd19943">
    <property type="entry name" value="NirB_Fer2_BFD-like_1"/>
    <property type="match status" value="1"/>
</dbReference>
<dbReference type="InterPro" id="IPR016156">
    <property type="entry name" value="FAD/NAD-linked_Rdtase_dimer_sf"/>
</dbReference>
<evidence type="ECO:0000259" key="12">
    <source>
        <dbReference type="PROSITE" id="PS51296"/>
    </source>
</evidence>
<dbReference type="HOGENOM" id="CLU_318534_0_0_5"/>
<dbReference type="PATRIC" id="fig|442562.3.peg.3284"/>
<dbReference type="Pfam" id="PF04324">
    <property type="entry name" value="Fer2_BFD"/>
    <property type="match status" value="1"/>
</dbReference>
<dbReference type="InterPro" id="IPR036188">
    <property type="entry name" value="FAD/NAD-bd_sf"/>
</dbReference>
<evidence type="ECO:0000313" key="13">
    <source>
        <dbReference type="EMBL" id="EYD75100.1"/>
    </source>
</evidence>
<dbReference type="Pfam" id="PF07992">
    <property type="entry name" value="Pyr_redox_2"/>
    <property type="match status" value="1"/>
</dbReference>
<keyword evidence="7 13" id="KW-0560">Oxidoreductase</keyword>
<sequence length="913" mass="99375">MLEHLFEASPGAYDVIIFNAEPRVNYDRIMLSPVLSGEKTYEDIVIHDDAWYAAHGITLHRGHRVTQIDRAARTVTSDQGVTASYDRLVIATGSNPFMLPVPGRDLPGVLAYRDLDDVSKMLDAAEKGGRAVVIGGGLLGLEAAAGLKQRGLEVTVLHVMPTLMERQLDPAAGYLLEKELKRRGIHVITMANTKAIIGTDRVKVVELADGTLIPASLVVMAVGIRPNVQIAKDAGLDVARGIVTTDGMQTSDPAIYSLGECAEVAGQVYGLVAPLYEQARVLAAHLAGDTAPRFVHQDTPTKLKVTGIDLYSLGDFAEGDDREEIVLRDASAGVYKRLVLKDNKIIGTVLYGETADGAWFNDLKKKATDVSEMRDTLIFGQAFQGGTQADPLAAVAALSDDAEICGCNGVCKGRITGAIRSKGLTDLDGVRAHTKASASCGTCTGLVEKLLKLELGDAFNPAAVQPMCPLYHPRPRRGPPPDPREGPQDDPRRDAGAGVEDLLRLRQVPPGAQLLSRLRLARRIRRRLPVPLHQRTRPRQHPEGRHLQRRPPDVGRHDLLQGVACHRRRGGQVRHPRRQGHGRPAHRHAGHPQGGPARRLGRPREGRLRLRPGLRQGPPHREDLRGQHLVPLRHPGLHRPRHPAGEVHVGLLDACQAQARRLRLPPQLRRGDLQGHRHRLRGLRLRDSLRGRRRPRHQGHRGLGPRRHRGRGARDRRRPHPDVSRAGPLPRTHLQMGQAHRHARDPAPDHRGPSAPEGLLRPLRRLPKVRSGGPLVRARLGQGQARIQAHGGRGLSGGCGMSTFGWIDIGALDDLPPRGSRCVQTPTGKIGVFRTADDRIFAIRNECPHGGGPLTEGIVHGHSVTCPLHSWVISLETGEAQGADDGAVETIPIRIEGARILMLRAAVAGKAAA</sequence>
<evidence type="ECO:0000256" key="7">
    <source>
        <dbReference type="ARBA" id="ARBA00023002"/>
    </source>
</evidence>
<evidence type="ECO:0000313" key="14">
    <source>
        <dbReference type="Proteomes" id="UP000019666"/>
    </source>
</evidence>
<feature type="region of interest" description="Disordered" evidence="11">
    <location>
        <begin position="668"/>
        <end position="767"/>
    </location>
</feature>
<dbReference type="GO" id="GO:0046872">
    <property type="term" value="F:metal ion binding"/>
    <property type="evidence" value="ECO:0007669"/>
    <property type="project" value="UniProtKB-KW"/>
</dbReference>
<comment type="similarity">
    <text evidence="2">Belongs to the FAD-dependent oxidoreductase family.</text>
</comment>
<dbReference type="Gene3D" id="3.30.390.30">
    <property type="match status" value="1"/>
</dbReference>
<proteinExistence type="inferred from homology"/>
<dbReference type="InterPro" id="IPR023753">
    <property type="entry name" value="FAD/NAD-binding_dom"/>
</dbReference>
<dbReference type="SUPFAM" id="SSF51905">
    <property type="entry name" value="FAD/NAD(P)-binding domain"/>
    <property type="match status" value="2"/>
</dbReference>
<dbReference type="InterPro" id="IPR007419">
    <property type="entry name" value="BFD-like_2Fe2S-bd_dom"/>
</dbReference>
<comment type="caution">
    <text evidence="13">The sequence shown here is derived from an EMBL/GenBank/DDBJ whole genome shotgun (WGS) entry which is preliminary data.</text>
</comment>
<dbReference type="NCBIfam" id="TIGR02378">
    <property type="entry name" value="nirD_assim_sml"/>
    <property type="match status" value="1"/>
</dbReference>
<dbReference type="PROSITE" id="PS51296">
    <property type="entry name" value="RIESKE"/>
    <property type="match status" value="1"/>
</dbReference>
<feature type="region of interest" description="Disordered" evidence="11">
    <location>
        <begin position="529"/>
        <end position="626"/>
    </location>
</feature>
<protein>
    <submittedName>
        <fullName evidence="13">Nitrite reductase [NAD(P)H] large subunit</fullName>
        <ecNumber evidence="13">1.7.1.4</ecNumber>
    </submittedName>
</protein>
<feature type="compositionally biased region" description="Basic and acidic residues" evidence="11">
    <location>
        <begin position="540"/>
        <end position="559"/>
    </location>
</feature>
<dbReference type="Gene3D" id="1.10.10.1100">
    <property type="entry name" value="BFD-like [2Fe-2S]-binding domain"/>
    <property type="match status" value="1"/>
</dbReference>
<feature type="domain" description="Rieske" evidence="12">
    <location>
        <begin position="807"/>
        <end position="902"/>
    </location>
</feature>
<dbReference type="InterPro" id="IPR012748">
    <property type="entry name" value="Rieske-like_NirD"/>
</dbReference>
<dbReference type="GO" id="GO:0008942">
    <property type="term" value="F:nitrite reductase [NAD(P)H] activity"/>
    <property type="evidence" value="ECO:0007669"/>
    <property type="project" value="UniProtKB-EC"/>
</dbReference>
<name>A0A017HLB4_9RHOB</name>
<dbReference type="Gene3D" id="2.102.10.10">
    <property type="entry name" value="Rieske [2Fe-2S] iron-sulphur domain"/>
    <property type="match status" value="1"/>
</dbReference>
<dbReference type="InterPro" id="IPR036922">
    <property type="entry name" value="Rieske_2Fe-2S_sf"/>
</dbReference>
<evidence type="ECO:0000256" key="4">
    <source>
        <dbReference type="ARBA" id="ARBA00022714"/>
    </source>
</evidence>
<dbReference type="InterPro" id="IPR041854">
    <property type="entry name" value="BFD-like_2Fe2S-bd_dom_sf"/>
</dbReference>
<keyword evidence="9" id="KW-0411">Iron-sulfur</keyword>
<dbReference type="EC" id="1.7.1.4" evidence="13"/>
<evidence type="ECO:0000256" key="9">
    <source>
        <dbReference type="ARBA" id="ARBA00023014"/>
    </source>
</evidence>
<dbReference type="Pfam" id="PF13806">
    <property type="entry name" value="Rieske_2"/>
    <property type="match status" value="1"/>
</dbReference>
<evidence type="ECO:0000256" key="5">
    <source>
        <dbReference type="ARBA" id="ARBA00022723"/>
    </source>
</evidence>
<dbReference type="GO" id="GO:0042128">
    <property type="term" value="P:nitrate assimilation"/>
    <property type="evidence" value="ECO:0007669"/>
    <property type="project" value="UniProtKB-KW"/>
</dbReference>
<dbReference type="Pfam" id="PF18267">
    <property type="entry name" value="Rubredoxin_C"/>
    <property type="match status" value="1"/>
</dbReference>
<comment type="cofactor">
    <cofactor evidence="1">
        <name>FAD</name>
        <dbReference type="ChEBI" id="CHEBI:57692"/>
    </cofactor>
</comment>
<dbReference type="Gene3D" id="3.50.50.60">
    <property type="entry name" value="FAD/NAD(P)-binding domain"/>
    <property type="match status" value="2"/>
</dbReference>
<keyword evidence="8" id="KW-0408">Iron</keyword>
<keyword evidence="3" id="KW-0285">Flavoprotein</keyword>